<evidence type="ECO:0000313" key="3">
    <source>
        <dbReference type="Proteomes" id="UP000663828"/>
    </source>
</evidence>
<keyword evidence="1" id="KW-0472">Membrane</keyword>
<keyword evidence="1" id="KW-1133">Transmembrane helix</keyword>
<organism evidence="2 3">
    <name type="scientific">Adineta ricciae</name>
    <name type="common">Rotifer</name>
    <dbReference type="NCBI Taxonomy" id="249248"/>
    <lineage>
        <taxon>Eukaryota</taxon>
        <taxon>Metazoa</taxon>
        <taxon>Spiralia</taxon>
        <taxon>Gnathifera</taxon>
        <taxon>Rotifera</taxon>
        <taxon>Eurotatoria</taxon>
        <taxon>Bdelloidea</taxon>
        <taxon>Adinetida</taxon>
        <taxon>Adinetidae</taxon>
        <taxon>Adineta</taxon>
    </lineage>
</organism>
<sequence length="212" mass="24686">MKENVRFWLYCESVNIQKVVKRRNYCARITLLDSIPFCIPVLSIYNEYQVATSQLTHVYLFSHSSNCHPPANPFPEGSGFRKHYLGDLLGLSFLQEKHFVEENRSDDTPFGVLLGIITLLNLIIPITSVIVSALWTCDIERFKEPYQHPRSYLLAPTPALVEQGQIDYGATKRNHSQFYHHHCIKMWSKRVSIHRHHPSKNNKILFFFDSLL</sequence>
<name>A0A813PC13_ADIRI</name>
<evidence type="ECO:0000313" key="2">
    <source>
        <dbReference type="EMBL" id="CAF0748214.1"/>
    </source>
</evidence>
<dbReference type="Proteomes" id="UP000663828">
    <property type="component" value="Unassembled WGS sequence"/>
</dbReference>
<dbReference type="EMBL" id="CAJNOR010000007">
    <property type="protein sequence ID" value="CAF0748214.1"/>
    <property type="molecule type" value="Genomic_DNA"/>
</dbReference>
<keyword evidence="1" id="KW-0812">Transmembrane</keyword>
<dbReference type="AlphaFoldDB" id="A0A813PC13"/>
<reference evidence="2" key="1">
    <citation type="submission" date="2021-02" db="EMBL/GenBank/DDBJ databases">
        <authorList>
            <person name="Nowell W R."/>
        </authorList>
    </citation>
    <scope>NUCLEOTIDE SEQUENCE</scope>
</reference>
<gene>
    <name evidence="2" type="ORF">XAT740_LOCUS276</name>
</gene>
<evidence type="ECO:0000256" key="1">
    <source>
        <dbReference type="SAM" id="Phobius"/>
    </source>
</evidence>
<keyword evidence="3" id="KW-1185">Reference proteome</keyword>
<protein>
    <submittedName>
        <fullName evidence="2">Uncharacterized protein</fullName>
    </submittedName>
</protein>
<accession>A0A813PC13</accession>
<feature type="transmembrane region" description="Helical" evidence="1">
    <location>
        <begin position="110"/>
        <end position="135"/>
    </location>
</feature>
<proteinExistence type="predicted"/>
<comment type="caution">
    <text evidence="2">The sequence shown here is derived from an EMBL/GenBank/DDBJ whole genome shotgun (WGS) entry which is preliminary data.</text>
</comment>